<dbReference type="Gene3D" id="1.20.1250.20">
    <property type="entry name" value="MFS general substrate transporter like domains"/>
    <property type="match status" value="1"/>
</dbReference>
<keyword evidence="12" id="KW-1185">Reference proteome</keyword>
<feature type="transmembrane region" description="Helical" evidence="9">
    <location>
        <begin position="521"/>
        <end position="538"/>
    </location>
</feature>
<name>A0A1Y2DLQ3_9PEZI</name>
<comment type="subcellular location">
    <subcellularLocation>
        <location evidence="2">Cell membrane</location>
    </subcellularLocation>
    <subcellularLocation>
        <location evidence="1">Membrane</location>
        <topology evidence="1">Multi-pass membrane protein</topology>
    </subcellularLocation>
</comment>
<feature type="region of interest" description="Disordered" evidence="8">
    <location>
        <begin position="674"/>
        <end position="726"/>
    </location>
</feature>
<dbReference type="PANTHER" id="PTHR23502:SF74">
    <property type="entry name" value="MAJOR FACILITATOR SUPERFAMILY (MFS) PROFILE DOMAIN-CONTAINING PROTEIN"/>
    <property type="match status" value="1"/>
</dbReference>
<evidence type="ECO:0000256" key="7">
    <source>
        <dbReference type="ARBA" id="ARBA00023136"/>
    </source>
</evidence>
<keyword evidence="5 9" id="KW-0812">Transmembrane</keyword>
<feature type="transmembrane region" description="Helical" evidence="9">
    <location>
        <begin position="497"/>
        <end position="515"/>
    </location>
</feature>
<organism evidence="11 12">
    <name type="scientific">Pseudomassariella vexata</name>
    <dbReference type="NCBI Taxonomy" id="1141098"/>
    <lineage>
        <taxon>Eukaryota</taxon>
        <taxon>Fungi</taxon>
        <taxon>Dikarya</taxon>
        <taxon>Ascomycota</taxon>
        <taxon>Pezizomycotina</taxon>
        <taxon>Sordariomycetes</taxon>
        <taxon>Xylariomycetidae</taxon>
        <taxon>Amphisphaeriales</taxon>
        <taxon>Pseudomassariaceae</taxon>
        <taxon>Pseudomassariella</taxon>
    </lineage>
</organism>
<feature type="compositionally biased region" description="Polar residues" evidence="8">
    <location>
        <begin position="713"/>
        <end position="726"/>
    </location>
</feature>
<feature type="transmembrane region" description="Helical" evidence="9">
    <location>
        <begin position="268"/>
        <end position="288"/>
    </location>
</feature>
<dbReference type="SUPFAM" id="SSF103473">
    <property type="entry name" value="MFS general substrate transporter"/>
    <property type="match status" value="1"/>
</dbReference>
<evidence type="ECO:0000256" key="3">
    <source>
        <dbReference type="ARBA" id="ARBA00008335"/>
    </source>
</evidence>
<feature type="transmembrane region" description="Helical" evidence="9">
    <location>
        <begin position="455"/>
        <end position="476"/>
    </location>
</feature>
<evidence type="ECO:0000256" key="6">
    <source>
        <dbReference type="ARBA" id="ARBA00022989"/>
    </source>
</evidence>
<dbReference type="InterPro" id="IPR011701">
    <property type="entry name" value="MFS"/>
</dbReference>
<dbReference type="Proteomes" id="UP000193689">
    <property type="component" value="Unassembled WGS sequence"/>
</dbReference>
<feature type="compositionally biased region" description="Basic and acidic residues" evidence="8">
    <location>
        <begin position="583"/>
        <end position="614"/>
    </location>
</feature>
<evidence type="ECO:0000313" key="11">
    <source>
        <dbReference type="EMBL" id="ORY60069.1"/>
    </source>
</evidence>
<evidence type="ECO:0000256" key="9">
    <source>
        <dbReference type="SAM" id="Phobius"/>
    </source>
</evidence>
<feature type="transmembrane region" description="Helical" evidence="9">
    <location>
        <begin position="110"/>
        <end position="129"/>
    </location>
</feature>
<feature type="domain" description="Major facilitator superfamily (MFS) profile" evidence="10">
    <location>
        <begin position="110"/>
        <end position="542"/>
    </location>
</feature>
<dbReference type="OrthoDB" id="5141738at2759"/>
<feature type="transmembrane region" description="Helical" evidence="9">
    <location>
        <begin position="374"/>
        <end position="401"/>
    </location>
</feature>
<dbReference type="InParanoid" id="A0A1Y2DLQ3"/>
<reference evidence="11 12" key="1">
    <citation type="submission" date="2016-07" db="EMBL/GenBank/DDBJ databases">
        <title>Pervasive Adenine N6-methylation of Active Genes in Fungi.</title>
        <authorList>
            <consortium name="DOE Joint Genome Institute"/>
            <person name="Mondo S.J."/>
            <person name="Dannebaum R.O."/>
            <person name="Kuo R.C."/>
            <person name="Labutti K."/>
            <person name="Haridas S."/>
            <person name="Kuo A."/>
            <person name="Salamov A."/>
            <person name="Ahrendt S.R."/>
            <person name="Lipzen A."/>
            <person name="Sullivan W."/>
            <person name="Andreopoulos W.B."/>
            <person name="Clum A."/>
            <person name="Lindquist E."/>
            <person name="Daum C."/>
            <person name="Ramamoorthy G.K."/>
            <person name="Gryganskyi A."/>
            <person name="Culley D."/>
            <person name="Magnuson J.K."/>
            <person name="James T.Y."/>
            <person name="O'Malley M.A."/>
            <person name="Stajich J.E."/>
            <person name="Spatafora J.W."/>
            <person name="Visel A."/>
            <person name="Grigoriev I.V."/>
        </authorList>
    </citation>
    <scope>NUCLEOTIDE SEQUENCE [LARGE SCALE GENOMIC DNA]</scope>
    <source>
        <strain evidence="11 12">CBS 129021</strain>
    </source>
</reference>
<dbReference type="STRING" id="1141098.A0A1Y2DLQ3"/>
<evidence type="ECO:0000313" key="12">
    <source>
        <dbReference type="Proteomes" id="UP000193689"/>
    </source>
</evidence>
<keyword evidence="7 9" id="KW-0472">Membrane</keyword>
<dbReference type="PROSITE" id="PS50850">
    <property type="entry name" value="MFS"/>
    <property type="match status" value="1"/>
</dbReference>
<evidence type="ECO:0000256" key="5">
    <source>
        <dbReference type="ARBA" id="ARBA00022692"/>
    </source>
</evidence>
<feature type="transmembrane region" description="Helical" evidence="9">
    <location>
        <begin position="179"/>
        <end position="198"/>
    </location>
</feature>
<evidence type="ECO:0000256" key="4">
    <source>
        <dbReference type="ARBA" id="ARBA00022475"/>
    </source>
</evidence>
<evidence type="ECO:0000256" key="1">
    <source>
        <dbReference type="ARBA" id="ARBA00004141"/>
    </source>
</evidence>
<feature type="region of interest" description="Disordered" evidence="8">
    <location>
        <begin position="562"/>
        <end position="636"/>
    </location>
</feature>
<keyword evidence="4" id="KW-1003">Cell membrane</keyword>
<feature type="transmembrane region" description="Helical" evidence="9">
    <location>
        <begin position="342"/>
        <end position="362"/>
    </location>
</feature>
<feature type="compositionally biased region" description="Polar residues" evidence="8">
    <location>
        <begin position="680"/>
        <end position="706"/>
    </location>
</feature>
<evidence type="ECO:0000256" key="8">
    <source>
        <dbReference type="SAM" id="MobiDB-lite"/>
    </source>
</evidence>
<protein>
    <submittedName>
        <fullName evidence="11">Major facilitator superfamily domain-containing protein</fullName>
    </submittedName>
</protein>
<dbReference type="Pfam" id="PF07690">
    <property type="entry name" value="MFS_1"/>
    <property type="match status" value="1"/>
</dbReference>
<feature type="transmembrane region" description="Helical" evidence="9">
    <location>
        <begin position="424"/>
        <end position="443"/>
    </location>
</feature>
<keyword evidence="6 9" id="KW-1133">Transmembrane helix</keyword>
<dbReference type="RefSeq" id="XP_040712503.1">
    <property type="nucleotide sequence ID" value="XM_040864775.1"/>
</dbReference>
<dbReference type="InterPro" id="IPR020846">
    <property type="entry name" value="MFS_dom"/>
</dbReference>
<dbReference type="FunFam" id="1.20.1250.20:FF:000082">
    <property type="entry name" value="MFS multidrug transporter, putative"/>
    <property type="match status" value="1"/>
</dbReference>
<comment type="similarity">
    <text evidence="3">Belongs to the major facilitator superfamily.</text>
</comment>
<comment type="caution">
    <text evidence="11">The sequence shown here is derived from an EMBL/GenBank/DDBJ whole genome shotgun (WGS) entry which is preliminary data.</text>
</comment>
<proteinExistence type="inferred from homology"/>
<dbReference type="PANTHER" id="PTHR23502">
    <property type="entry name" value="MAJOR FACILITATOR SUPERFAMILY"/>
    <property type="match status" value="1"/>
</dbReference>
<evidence type="ECO:0000256" key="2">
    <source>
        <dbReference type="ARBA" id="ARBA00004236"/>
    </source>
</evidence>
<dbReference type="InterPro" id="IPR036259">
    <property type="entry name" value="MFS_trans_sf"/>
</dbReference>
<evidence type="ECO:0000259" key="10">
    <source>
        <dbReference type="PROSITE" id="PS50850"/>
    </source>
</evidence>
<dbReference type="EMBL" id="MCFJ01000012">
    <property type="protein sequence ID" value="ORY60069.1"/>
    <property type="molecule type" value="Genomic_DNA"/>
</dbReference>
<feature type="region of interest" description="Disordered" evidence="8">
    <location>
        <begin position="60"/>
        <end position="90"/>
    </location>
</feature>
<dbReference type="GO" id="GO:0005886">
    <property type="term" value="C:plasma membrane"/>
    <property type="evidence" value="ECO:0007669"/>
    <property type="project" value="UniProtKB-SubCell"/>
</dbReference>
<dbReference type="CDD" id="cd17323">
    <property type="entry name" value="MFS_Tpo1_MDR_like"/>
    <property type="match status" value="1"/>
</dbReference>
<gene>
    <name evidence="11" type="ORF">BCR38DRAFT_497627</name>
</gene>
<accession>A0A1Y2DLQ3</accession>
<feature type="transmembrane region" description="Helical" evidence="9">
    <location>
        <begin position="238"/>
        <end position="256"/>
    </location>
</feature>
<dbReference type="AlphaFoldDB" id="A0A1Y2DLQ3"/>
<sequence>MTGDKKKYDLEAGSWPQSQLGSRISFVSSWRSRPTNHGISSNRSRLRFYEIVRSISDMDARSRYEQEEADSGLPTSDTPDSESTHGGSEKQIISWEENDQENPYNFTDKILIQVSTMFLVVNSTMGSSLPSMAIPYIAEEWGITSQEQMILPLSTYLIGYVLGPIIWAPMSEQFGRRIITWSTFGMFIIWTMACALSPNWPSLLVFRLFAGAFASTPIAVVPGILADIYKTPVKRGGAMSWFMATTVFGPLFAPIISGFCSTSLGWRWTFWVALVYAGLTLIPVFFLPETHGSTLLRKRARMMRKTDPKAHVYAASELEKRDVKQLITVVLSRPIRMVTTELIVSCTCLYLALVYAIFYMYFEAFPIIFQQLYGLSSGVTGLCFLPIGGGCLLTLPIFFYYDRVLARARARDAPWTKQEEYRRLPLACLGGPLFVISLFWLGWSARQDIHYVSPLLAGIPFGMGFLLIFMAFLNYLTDAYEIFAASANAAASTSRSLLAIVLPLATTPMFSHLGISGACSLLGGFSACMCAIPFIFIWKGDRIRAGSKFCIALKERKAEMERKAAAQQQKRKESEEPTQQIAEYRKRIPGERTSRPHPKASRERSSQGTRDKYATRKKSPMQGSPSPGRKYYRDPRFRQEQITDVAWSKDVPAWVHHFGDKVSRDTMSGGLISGWGTPRGESSGTKVSGGSTPLGESSGTKVSGGSTPRMKVSGQSMVRDQGVNTVDQGVQTDVEIMLRMEEKKYPEKAEKEKKKRKTWS</sequence>
<dbReference type="GeneID" id="63780987"/>
<feature type="transmembrane region" description="Helical" evidence="9">
    <location>
        <begin position="149"/>
        <end position="167"/>
    </location>
</feature>
<feature type="compositionally biased region" description="Basic and acidic residues" evidence="8">
    <location>
        <begin position="562"/>
        <end position="575"/>
    </location>
</feature>
<dbReference type="GO" id="GO:0022857">
    <property type="term" value="F:transmembrane transporter activity"/>
    <property type="evidence" value="ECO:0007669"/>
    <property type="project" value="InterPro"/>
</dbReference>
<feature type="transmembrane region" description="Helical" evidence="9">
    <location>
        <begin position="204"/>
        <end position="226"/>
    </location>
</feature>